<evidence type="ECO:0000313" key="1">
    <source>
        <dbReference type="EMBL" id="DAG02417.1"/>
    </source>
</evidence>
<sequence length="53" mass="6170">MSLYKYNITVKVDDEDDKYNEMTIRLGIKTAIQRHLRHISLHNNNVKVEGGVV</sequence>
<protein>
    <submittedName>
        <fullName evidence="1">Uncharacterized protein</fullName>
    </submittedName>
</protein>
<name>A0A8S5V6P7_9CAUD</name>
<dbReference type="EMBL" id="BK016209">
    <property type="protein sequence ID" value="DAG02417.1"/>
    <property type="molecule type" value="Genomic_DNA"/>
</dbReference>
<proteinExistence type="predicted"/>
<organism evidence="1">
    <name type="scientific">CrAss-like virus sp. ctXt06</name>
    <dbReference type="NCBI Taxonomy" id="2825837"/>
    <lineage>
        <taxon>Viruses</taxon>
        <taxon>Duplodnaviria</taxon>
        <taxon>Heunggongvirae</taxon>
        <taxon>Uroviricota</taxon>
        <taxon>Caudoviricetes</taxon>
        <taxon>Crassvirales</taxon>
    </lineage>
</organism>
<reference evidence="1" key="1">
    <citation type="journal article" date="2021" name="Proc. Natl. Acad. Sci. U.S.A.">
        <title>A Catalog of Tens of Thousands of Viruses from Human Metagenomes Reveals Hidden Associations with Chronic Diseases.</title>
        <authorList>
            <person name="Tisza M.J."/>
            <person name="Buck C.B."/>
        </authorList>
    </citation>
    <scope>NUCLEOTIDE SEQUENCE</scope>
    <source>
        <strain evidence="1">CtXt06</strain>
    </source>
</reference>
<accession>A0A8S5V6P7</accession>